<evidence type="ECO:0000256" key="2">
    <source>
        <dbReference type="ARBA" id="ARBA00009677"/>
    </source>
</evidence>
<name>A0ABT0TUA8_9HELI</name>
<dbReference type="EMBL" id="JAMOKX010000003">
    <property type="protein sequence ID" value="MCL9819505.1"/>
    <property type="molecule type" value="Genomic_DNA"/>
</dbReference>
<comment type="caution">
    <text evidence="8">The sequence shown here is derived from an EMBL/GenBank/DDBJ whole genome shotgun (WGS) entry which is preliminary data.</text>
</comment>
<proteinExistence type="inferred from homology"/>
<dbReference type="RefSeq" id="WP_250604230.1">
    <property type="nucleotide sequence ID" value="NZ_JAMOKX010000003.1"/>
</dbReference>
<comment type="similarity">
    <text evidence="2 4">Belongs to the flagella basal body rod proteins family.</text>
</comment>
<comment type="subcellular location">
    <subcellularLocation>
        <location evidence="1 4">Bacterial flagellum basal body</location>
    </subcellularLocation>
</comment>
<accession>A0ABT0TUA8</accession>
<keyword evidence="8" id="KW-0966">Cell projection</keyword>
<dbReference type="NCBIfam" id="TIGR03506">
    <property type="entry name" value="FlgEFG_subfam"/>
    <property type="match status" value="2"/>
</dbReference>
<feature type="domain" description="Flagellar basal-body/hook protein C-terminal" evidence="6">
    <location>
        <begin position="720"/>
        <end position="762"/>
    </location>
</feature>
<dbReference type="Pfam" id="PF06429">
    <property type="entry name" value="Flg_bbr_C"/>
    <property type="match status" value="1"/>
</dbReference>
<keyword evidence="3 4" id="KW-0975">Bacterial flagellum</keyword>
<evidence type="ECO:0000256" key="3">
    <source>
        <dbReference type="ARBA" id="ARBA00023143"/>
    </source>
</evidence>
<dbReference type="InterPro" id="IPR020013">
    <property type="entry name" value="Flagellar_FlgE/F/G"/>
</dbReference>
<dbReference type="Proteomes" id="UP001057522">
    <property type="component" value="Unassembled WGS sequence"/>
</dbReference>
<feature type="domain" description="Flagellar hook protein FlgE/F/G-like D1" evidence="7">
    <location>
        <begin position="104"/>
        <end position="182"/>
    </location>
</feature>
<dbReference type="InterPro" id="IPR053967">
    <property type="entry name" value="LlgE_F_G-like_D1"/>
</dbReference>
<evidence type="ECO:0000259" key="7">
    <source>
        <dbReference type="Pfam" id="PF22692"/>
    </source>
</evidence>
<gene>
    <name evidence="8" type="ORF">NCR95_04880</name>
</gene>
<dbReference type="InterPro" id="IPR010930">
    <property type="entry name" value="Flg_bb/hook_C_dom"/>
</dbReference>
<dbReference type="Pfam" id="PF22692">
    <property type="entry name" value="LlgE_F_G_D1"/>
    <property type="match status" value="1"/>
</dbReference>
<dbReference type="InterPro" id="IPR037925">
    <property type="entry name" value="FlgE/F/G-like"/>
</dbReference>
<dbReference type="PANTHER" id="PTHR30435">
    <property type="entry name" value="FLAGELLAR PROTEIN"/>
    <property type="match status" value="1"/>
</dbReference>
<organism evidence="8 9">
    <name type="scientific">Helicobacter colisuis</name>
    <dbReference type="NCBI Taxonomy" id="2949739"/>
    <lineage>
        <taxon>Bacteria</taxon>
        <taxon>Pseudomonadati</taxon>
        <taxon>Campylobacterota</taxon>
        <taxon>Epsilonproteobacteria</taxon>
        <taxon>Campylobacterales</taxon>
        <taxon>Helicobacteraceae</taxon>
        <taxon>Helicobacter</taxon>
    </lineage>
</organism>
<dbReference type="Gene3D" id="2.10.10.90">
    <property type="match status" value="1"/>
</dbReference>
<evidence type="ECO:0000259" key="5">
    <source>
        <dbReference type="Pfam" id="PF00460"/>
    </source>
</evidence>
<feature type="domain" description="Flagellar basal body rod protein N-terminal" evidence="5">
    <location>
        <begin position="5"/>
        <end position="35"/>
    </location>
</feature>
<dbReference type="PANTHER" id="PTHR30435:SF19">
    <property type="entry name" value="FLAGELLAR BASAL-BODY ROD PROTEIN FLGG"/>
    <property type="match status" value="1"/>
</dbReference>
<evidence type="ECO:0000259" key="6">
    <source>
        <dbReference type="Pfam" id="PF06429"/>
    </source>
</evidence>
<keyword evidence="8" id="KW-0969">Cilium</keyword>
<dbReference type="PROSITE" id="PS00588">
    <property type="entry name" value="FLAGELLA_BB_ROD"/>
    <property type="match status" value="1"/>
</dbReference>
<protein>
    <submittedName>
        <fullName evidence="8">Flagellar hook-basal body complex protein</fullName>
    </submittedName>
</protein>
<dbReference type="InterPro" id="IPR019776">
    <property type="entry name" value="Flagellar_basal_body_rod_CS"/>
</dbReference>
<evidence type="ECO:0000313" key="9">
    <source>
        <dbReference type="Proteomes" id="UP001057522"/>
    </source>
</evidence>
<dbReference type="SUPFAM" id="SSF117143">
    <property type="entry name" value="Flagellar hook protein flgE"/>
    <property type="match status" value="1"/>
</dbReference>
<evidence type="ECO:0000313" key="8">
    <source>
        <dbReference type="EMBL" id="MCL9819505.1"/>
    </source>
</evidence>
<keyword evidence="9" id="KW-1185">Reference proteome</keyword>
<reference evidence="8" key="1">
    <citation type="submission" date="2022-06" db="EMBL/GenBank/DDBJ databases">
        <title>Helicobacter colisuis sp. nov.</title>
        <authorList>
            <person name="Papic B."/>
            <person name="Gruntar I."/>
        </authorList>
    </citation>
    <scope>NUCLEOTIDE SEQUENCE</scope>
    <source>
        <strain evidence="8">11154-15</strain>
    </source>
</reference>
<keyword evidence="8" id="KW-0282">Flagellum</keyword>
<evidence type="ECO:0000256" key="1">
    <source>
        <dbReference type="ARBA" id="ARBA00004117"/>
    </source>
</evidence>
<evidence type="ECO:0000256" key="4">
    <source>
        <dbReference type="RuleBase" id="RU362116"/>
    </source>
</evidence>
<dbReference type="InterPro" id="IPR001444">
    <property type="entry name" value="Flag_bb_rod_N"/>
</dbReference>
<sequence>MVGSLYSGISGIKTHQTGIDVTSNNIANVNTTGFRANSPEFKSLFSTYLNHINSNSPVSNDYNYGTTISSNAINTNDGTYVSADGDFNVAYSGKGWFVVGLNKNGEFDVKNPDYTGAQQNYFTRDGSFSLDGEGYLVNSSGYYMYGINLGKIAADGALTGVNNLEQDYANLGGSVLEPIRIPKEMHYQPTLTTQVNLSVNLNRAQNPKGITILQDENGNFSMDKFLALDMNSLMDSSGKLLDAKNYKDITFSIEQNGEIIDYTFTYGAEGENGFKTTGELITLIKEKTGLDLALKLDELGNPSDCSLYLSNNTMQEMNLSISGRLAQKLGLSTNNETLESALQSQVETFTDDKNYPNGAYVNYNGIIFQRNGEGQDAGNPIDNPDSWTLVDSTKVANYKENSEYNEGDFIVYEGKIYQRTDMPTTEVMDPETGELIAQNPAEDTNAWKEIGENTRGMITEYEAGTTYEENAMVTLNGILYQKTNGAGDTNPLEDASGWRVLMTDSLDSTQLNVATYETNTEVYSDSGEKFILKSQYVLLEQGDQTATPPINERWEVKSAIYDSTGKTMISENPVFSEISFNADGTPNAAPFEVAFQNGSIQVNLAQSDDGKFSSNFAYTDSALKSATQDGTSSGIMNNIVINEDGIILVNFTNGKVEPIGRIGIAAFVNDQGLSKIGGNLFKMNAMTINGETSVVSGPPLLAWEETGNTSLKYGQVLDHMLETSNVDTGTALTDLIVYQRGYQMSAKSITTADQLMQEAIQLKRS</sequence>
<dbReference type="Pfam" id="PF00460">
    <property type="entry name" value="Flg_bb_rod"/>
    <property type="match status" value="1"/>
</dbReference>